<evidence type="ECO:0000256" key="2">
    <source>
        <dbReference type="SAM" id="MobiDB-lite"/>
    </source>
</evidence>
<evidence type="ECO:0000313" key="5">
    <source>
        <dbReference type="Proteomes" id="UP001161422"/>
    </source>
</evidence>
<reference evidence="4" key="2">
    <citation type="submission" date="2023-01" db="EMBL/GenBank/DDBJ databases">
        <title>Draft genome sequence of Paraferrimonas sedimenticola strain NBRC 101628.</title>
        <authorList>
            <person name="Sun Q."/>
            <person name="Mori K."/>
        </authorList>
    </citation>
    <scope>NUCLEOTIDE SEQUENCE</scope>
    <source>
        <strain evidence="4">NBRC 101628</strain>
    </source>
</reference>
<evidence type="ECO:0000256" key="1">
    <source>
        <dbReference type="ARBA" id="ARBA00022729"/>
    </source>
</evidence>
<dbReference type="GO" id="GO:0004252">
    <property type="term" value="F:serine-type endopeptidase activity"/>
    <property type="evidence" value="ECO:0007669"/>
    <property type="project" value="InterPro"/>
</dbReference>
<dbReference type="InterPro" id="IPR013783">
    <property type="entry name" value="Ig-like_fold"/>
</dbReference>
<dbReference type="PROSITE" id="PS00134">
    <property type="entry name" value="TRYPSIN_HIS"/>
    <property type="match status" value="1"/>
</dbReference>
<dbReference type="PANTHER" id="PTHR15462:SF19">
    <property type="entry name" value="PEPTIDASE S1 DOMAIN-CONTAINING PROTEIN"/>
    <property type="match status" value="1"/>
</dbReference>
<dbReference type="RefSeq" id="WP_095507261.1">
    <property type="nucleotide sequence ID" value="NZ_BSNC01000004.1"/>
</dbReference>
<reference evidence="4" key="1">
    <citation type="journal article" date="2014" name="Int. J. Syst. Evol. Microbiol.">
        <title>Complete genome sequence of Corynebacterium casei LMG S-19264T (=DSM 44701T), isolated from a smear-ripened cheese.</title>
        <authorList>
            <consortium name="US DOE Joint Genome Institute (JGI-PGF)"/>
            <person name="Walter F."/>
            <person name="Albersmeier A."/>
            <person name="Kalinowski J."/>
            <person name="Ruckert C."/>
        </authorList>
    </citation>
    <scope>NUCLEOTIDE SEQUENCE</scope>
    <source>
        <strain evidence="4">NBRC 101628</strain>
    </source>
</reference>
<evidence type="ECO:0000256" key="3">
    <source>
        <dbReference type="SAM" id="SignalP"/>
    </source>
</evidence>
<dbReference type="InterPro" id="IPR009003">
    <property type="entry name" value="Peptidase_S1_PA"/>
</dbReference>
<gene>
    <name evidence="4" type="ORF">GCM10007895_18490</name>
</gene>
<comment type="caution">
    <text evidence="4">The sequence shown here is derived from an EMBL/GenBank/DDBJ whole genome shotgun (WGS) entry which is preliminary data.</text>
</comment>
<name>A0AA37RWM9_9GAMM</name>
<dbReference type="AlphaFoldDB" id="A0AA37RWM9"/>
<dbReference type="InterPro" id="IPR050966">
    <property type="entry name" value="Glutamyl_endopeptidase"/>
</dbReference>
<dbReference type="GO" id="GO:0006508">
    <property type="term" value="P:proteolysis"/>
    <property type="evidence" value="ECO:0007669"/>
    <property type="project" value="InterPro"/>
</dbReference>
<feature type="compositionally biased region" description="Polar residues" evidence="2">
    <location>
        <begin position="91"/>
        <end position="105"/>
    </location>
</feature>
<dbReference type="InterPro" id="IPR018114">
    <property type="entry name" value="TRYPSIN_HIS"/>
</dbReference>
<feature type="region of interest" description="Disordered" evidence="2">
    <location>
        <begin position="74"/>
        <end position="105"/>
    </location>
</feature>
<dbReference type="Gene3D" id="2.60.40.10">
    <property type="entry name" value="Immunoglobulins"/>
    <property type="match status" value="1"/>
</dbReference>
<dbReference type="PANTHER" id="PTHR15462">
    <property type="entry name" value="SERINE PROTEASE"/>
    <property type="match status" value="1"/>
</dbReference>
<keyword evidence="5" id="KW-1185">Reference proteome</keyword>
<dbReference type="Gene3D" id="2.40.10.10">
    <property type="entry name" value="Trypsin-like serine proteases"/>
    <property type="match status" value="2"/>
</dbReference>
<evidence type="ECO:0000313" key="4">
    <source>
        <dbReference type="EMBL" id="GLP96543.1"/>
    </source>
</evidence>
<organism evidence="4 5">
    <name type="scientific">Paraferrimonas sedimenticola</name>
    <dbReference type="NCBI Taxonomy" id="375674"/>
    <lineage>
        <taxon>Bacteria</taxon>
        <taxon>Pseudomonadati</taxon>
        <taxon>Pseudomonadota</taxon>
        <taxon>Gammaproteobacteria</taxon>
        <taxon>Alteromonadales</taxon>
        <taxon>Ferrimonadaceae</taxon>
        <taxon>Paraferrimonas</taxon>
    </lineage>
</organism>
<keyword evidence="1 3" id="KW-0732">Signal</keyword>
<sequence>MQKLICGLFGVAVFFSTQVQAEAPLVQAVVDKQRVIKHWTKERRQQAIPRDLYLDKQGNGYIRGANGKMLAYGQAAESPRRGKPADDSQPPVISNPSPSNGAALSGASQNFSVQVTDNVGVQAVTIEFEAPAGSGSYTTFSANNTSGDTWSVSLNFNVSGDYNWRAIARDTAKKGGNSATSPWWGVNVDINGSGGGGNPGGGEGDLVTNSPWPDGGPIQTAAGRLFYEMPTSKNKRRWAGYVCSGTVIDDLLTGRTVIVTAAHCVYDDANKAFARNVLFIPNQAQTSGNGTDSNCDNDPLGCWVASFGVVESNWTSRTFPNNIPWDYAYYVVYDENHQGPGTSDIEAATGVFQLNFNAPQVGASGADSADVSYTRGMGYSYSDDPNFMYCAENMTEFDSANWWLGNCGLSGGSSGGPWIQPNVSALEVMSVNSWGYSDGSPGMAGPKLSGTTAQCLFDVAVATATTDTSDGNAGVVVSPSDCP</sequence>
<proteinExistence type="predicted"/>
<dbReference type="EMBL" id="BSNC01000004">
    <property type="protein sequence ID" value="GLP96543.1"/>
    <property type="molecule type" value="Genomic_DNA"/>
</dbReference>
<dbReference type="SUPFAM" id="SSF50494">
    <property type="entry name" value="Trypsin-like serine proteases"/>
    <property type="match status" value="1"/>
</dbReference>
<dbReference type="InterPro" id="IPR043504">
    <property type="entry name" value="Peptidase_S1_PA_chymotrypsin"/>
</dbReference>
<dbReference type="Proteomes" id="UP001161422">
    <property type="component" value="Unassembled WGS sequence"/>
</dbReference>
<feature type="chain" id="PRO_5041276068" evidence="3">
    <location>
        <begin position="22"/>
        <end position="483"/>
    </location>
</feature>
<protein>
    <submittedName>
        <fullName evidence="4">Uncharacterized protein</fullName>
    </submittedName>
</protein>
<feature type="signal peptide" evidence="3">
    <location>
        <begin position="1"/>
        <end position="21"/>
    </location>
</feature>
<accession>A0AA37RWM9</accession>